<dbReference type="AlphaFoldDB" id="A0A1F7YG53"/>
<evidence type="ECO:0000313" key="2">
    <source>
        <dbReference type="Proteomes" id="UP000178851"/>
    </source>
</evidence>
<proteinExistence type="predicted"/>
<reference evidence="1 2" key="1">
    <citation type="journal article" date="2016" name="Nat. Commun.">
        <title>Thousands of microbial genomes shed light on interconnected biogeochemical processes in an aquifer system.</title>
        <authorList>
            <person name="Anantharaman K."/>
            <person name="Brown C.T."/>
            <person name="Hug L.A."/>
            <person name="Sharon I."/>
            <person name="Castelle C.J."/>
            <person name="Probst A.J."/>
            <person name="Thomas B.C."/>
            <person name="Singh A."/>
            <person name="Wilkins M.J."/>
            <person name="Karaoz U."/>
            <person name="Brodie E.L."/>
            <person name="Williams K.H."/>
            <person name="Hubbard S.S."/>
            <person name="Banfield J.F."/>
        </authorList>
    </citation>
    <scope>NUCLEOTIDE SEQUENCE [LARGE SCALE GENOMIC DNA]</scope>
</reference>
<evidence type="ECO:0000313" key="1">
    <source>
        <dbReference type="EMBL" id="OGM26140.1"/>
    </source>
</evidence>
<dbReference type="EMBL" id="MGGI01000016">
    <property type="protein sequence ID" value="OGM26140.1"/>
    <property type="molecule type" value="Genomic_DNA"/>
</dbReference>
<comment type="caution">
    <text evidence="1">The sequence shown here is derived from an EMBL/GenBank/DDBJ whole genome shotgun (WGS) entry which is preliminary data.</text>
</comment>
<gene>
    <name evidence="1" type="ORF">A2627_03815</name>
</gene>
<organism evidence="1 2">
    <name type="scientific">Candidatus Woesebacteria bacterium RIFCSPHIGHO2_01_FULL_39_28</name>
    <dbReference type="NCBI Taxonomy" id="1802496"/>
    <lineage>
        <taxon>Bacteria</taxon>
        <taxon>Candidatus Woeseibacteriota</taxon>
    </lineage>
</organism>
<name>A0A1F7YG53_9BACT</name>
<accession>A0A1F7YG53</accession>
<protein>
    <submittedName>
        <fullName evidence="1">Uncharacterized protein</fullName>
    </submittedName>
</protein>
<sequence length="319" mass="35921">MSEIGIDPSPRNPHRVVGDEARWLGEVRAFTSDLGKTAERVVTGLYAGILHPEASKMLLLKSILYVQESLRVERGEGLLEGSMLAPEQRVAHPKGNLVDGTLGLGNENLHNVMEVVDRTCGTDFLGTYLSLIKSVGGEVYPDVKVKYLTEAALAISKELVRQSYIRNGFIVPDLKLYDSSNTLVTQIDAINFQTAPQLITSYEDYFVSGVNYGFLSIKMPFRDRHITGARQLRSPRREDRVQSQQQMATHALALYGKGAQKNLLPRYVDYIYLRGSHDTRVMREEIDLTYVNRWWIICIKLVAFGRTAIFGWVGKVIIE</sequence>
<dbReference type="Proteomes" id="UP000178851">
    <property type="component" value="Unassembled WGS sequence"/>
</dbReference>